<protein>
    <submittedName>
        <fullName evidence="2">BY PROTMAP: gi|647395730|emb|CDR37389.1| RHTO0S02e14224g2_1 [Rhodosporidium toruloides]</fullName>
    </submittedName>
</protein>
<sequence length="371" mass="41364">MPAARRASRASAAAVSYAEASLGEEDGGLNVRAKAGTAKGGKRARDAAEEEDDQENEDEGDEEEKVDDGASGASDDDDAEWNAKPKRRKSTARGKKGRKPTGPDLLTKLPIDALYGGALRFSSCPAAIFTWVADCSKIASFLPQGTLVELRRVCKAFHRLLTDKTSGSVIWKRARARDEMPELAAGLLKDWQYYTLEKDQHCVRCGNVQFIPDRFLLRRLCRQCRKKHLVRTTFLKRLHPDLHPLVKDCLIPSFYKPGRLTYESSARHAFDEDIPALDKHLWSLQEQDEENPLTEEPAAATTSTRPGRAAKASASKKVRKGNPGKPVEGSRVDKFVKERQEIKKLVEQDARMLEKKFGKFIKGRGDESDSN</sequence>
<dbReference type="AlphaFoldDB" id="A0A0K3CA85"/>
<evidence type="ECO:0000313" key="3">
    <source>
        <dbReference type="Proteomes" id="UP000199069"/>
    </source>
</evidence>
<proteinExistence type="predicted"/>
<dbReference type="SUPFAM" id="SSF81383">
    <property type="entry name" value="F-box domain"/>
    <property type="match status" value="1"/>
</dbReference>
<dbReference type="OMA" id="KSCERAN"/>
<feature type="region of interest" description="Disordered" evidence="1">
    <location>
        <begin position="287"/>
        <end position="334"/>
    </location>
</feature>
<feature type="compositionally biased region" description="Acidic residues" evidence="1">
    <location>
        <begin position="48"/>
        <end position="66"/>
    </location>
</feature>
<reference evidence="2 3" key="1">
    <citation type="submission" date="2015-07" db="EMBL/GenBank/DDBJ databases">
        <authorList>
            <person name="Cajimat M.N.B."/>
            <person name="Milazzo M.L."/>
            <person name="Fulhorst C.F."/>
        </authorList>
    </citation>
    <scope>NUCLEOTIDE SEQUENCE [LARGE SCALE GENOMIC DNA]</scope>
    <source>
        <strain evidence="2">Single colony</strain>
    </source>
</reference>
<name>A0A0K3CA85_RHOTO</name>
<organism evidence="2 3">
    <name type="scientific">Rhodotorula toruloides</name>
    <name type="common">Yeast</name>
    <name type="synonym">Rhodosporidium toruloides</name>
    <dbReference type="NCBI Taxonomy" id="5286"/>
    <lineage>
        <taxon>Eukaryota</taxon>
        <taxon>Fungi</taxon>
        <taxon>Dikarya</taxon>
        <taxon>Basidiomycota</taxon>
        <taxon>Pucciniomycotina</taxon>
        <taxon>Microbotryomycetes</taxon>
        <taxon>Sporidiobolales</taxon>
        <taxon>Sporidiobolaceae</taxon>
        <taxon>Rhodotorula</taxon>
    </lineage>
</organism>
<evidence type="ECO:0000256" key="1">
    <source>
        <dbReference type="SAM" id="MobiDB-lite"/>
    </source>
</evidence>
<feature type="compositionally biased region" description="Basic residues" evidence="1">
    <location>
        <begin position="84"/>
        <end position="99"/>
    </location>
</feature>
<dbReference type="InterPro" id="IPR036047">
    <property type="entry name" value="F-box-like_dom_sf"/>
</dbReference>
<evidence type="ECO:0000313" key="2">
    <source>
        <dbReference type="EMBL" id="CTR06669.1"/>
    </source>
</evidence>
<keyword evidence="3" id="KW-1185">Reference proteome</keyword>
<accession>A0A0K3CA85</accession>
<gene>
    <name evidence="2" type="primary">FGENESH: predicted gene_5.75</name>
    <name evidence="2" type="ORF">BN2166_0025300</name>
</gene>
<dbReference type="EMBL" id="CWKI01000005">
    <property type="protein sequence ID" value="CTR06669.1"/>
    <property type="molecule type" value="Genomic_DNA"/>
</dbReference>
<feature type="region of interest" description="Disordered" evidence="1">
    <location>
        <begin position="1"/>
        <end position="104"/>
    </location>
</feature>
<dbReference type="Proteomes" id="UP000199069">
    <property type="component" value="Unassembled WGS sequence"/>
</dbReference>
<feature type="compositionally biased region" description="Low complexity" evidence="1">
    <location>
        <begin position="1"/>
        <end position="21"/>
    </location>
</feature>